<protein>
    <recommendedName>
        <fullName evidence="3">Gamma-glutamylcyclotransferase family protein</fullName>
    </recommendedName>
</protein>
<dbReference type="Gene3D" id="3.10.490.10">
    <property type="entry name" value="Gamma-glutamyl cyclotransferase-like"/>
    <property type="match status" value="1"/>
</dbReference>
<dbReference type="InterPro" id="IPR036568">
    <property type="entry name" value="GGCT-like_sf"/>
</dbReference>
<dbReference type="OrthoDB" id="482277at2"/>
<proteinExistence type="inferred from homology"/>
<dbReference type="GO" id="GO:0061929">
    <property type="term" value="F:gamma-glutamylaminecyclotransferase activity"/>
    <property type="evidence" value="ECO:0007669"/>
    <property type="project" value="InterPro"/>
</dbReference>
<dbReference type="eggNOG" id="COG2105">
    <property type="taxonomic scope" value="Bacteria"/>
</dbReference>
<name>A0A1E5DYW3_9VIBR</name>
<feature type="domain" description="Gamma-glutamylcyclotransferase AIG2-like" evidence="4">
    <location>
        <begin position="5"/>
        <end position="112"/>
    </location>
</feature>
<organism evidence="5 6">
    <name type="scientific">Vibrio rumoiensis 1S-45</name>
    <dbReference type="NCBI Taxonomy" id="1188252"/>
    <lineage>
        <taxon>Bacteria</taxon>
        <taxon>Pseudomonadati</taxon>
        <taxon>Pseudomonadota</taxon>
        <taxon>Gammaproteobacteria</taxon>
        <taxon>Vibrionales</taxon>
        <taxon>Vibrionaceae</taxon>
        <taxon>Vibrio</taxon>
    </lineage>
</organism>
<evidence type="ECO:0000313" key="5">
    <source>
        <dbReference type="EMBL" id="OEF22996.1"/>
    </source>
</evidence>
<evidence type="ECO:0000313" key="6">
    <source>
        <dbReference type="Proteomes" id="UP000094070"/>
    </source>
</evidence>
<keyword evidence="5" id="KW-0808">Transferase</keyword>
<reference evidence="5 6" key="1">
    <citation type="journal article" date="2012" name="Science">
        <title>Ecological populations of bacteria act as socially cohesive units of antibiotic production and resistance.</title>
        <authorList>
            <person name="Cordero O.X."/>
            <person name="Wildschutte H."/>
            <person name="Kirkup B."/>
            <person name="Proehl S."/>
            <person name="Ngo L."/>
            <person name="Hussain F."/>
            <person name="Le Roux F."/>
            <person name="Mincer T."/>
            <person name="Polz M.F."/>
        </authorList>
    </citation>
    <scope>NUCLEOTIDE SEQUENCE [LARGE SCALE GENOMIC DNA]</scope>
    <source>
        <strain evidence="5 6">1S-45</strain>
    </source>
</reference>
<keyword evidence="6" id="KW-1185">Reference proteome</keyword>
<dbReference type="InterPro" id="IPR013024">
    <property type="entry name" value="GGCT-like"/>
</dbReference>
<dbReference type="Proteomes" id="UP000094070">
    <property type="component" value="Unassembled WGS sequence"/>
</dbReference>
<dbReference type="InterPro" id="IPR039126">
    <property type="entry name" value="GGACT"/>
</dbReference>
<comment type="similarity">
    <text evidence="1 3">Belongs to the gamma-glutamylcyclotransferase family.</text>
</comment>
<sequence>MPQHVFVYGTLRKGEVNHFLLEDSLYLGRCQTDEKFYLYDLGPYPALGVGDQSIQGEVYQVDEATFQRLDQLEDYPIEYDRQVIVTPFGHAWVYIYQDVSKLNRRITSGDWCQKLPK</sequence>
<feature type="active site" description="Proton acceptor" evidence="2">
    <location>
        <position position="73"/>
    </location>
</feature>
<comment type="caution">
    <text evidence="5">The sequence shown here is derived from an EMBL/GenBank/DDBJ whole genome shotgun (WGS) entry which is preliminary data.</text>
</comment>
<dbReference type="CDD" id="cd06661">
    <property type="entry name" value="GGCT_like"/>
    <property type="match status" value="1"/>
</dbReference>
<evidence type="ECO:0000259" key="4">
    <source>
        <dbReference type="Pfam" id="PF06094"/>
    </source>
</evidence>
<dbReference type="EMBL" id="AJYK02000102">
    <property type="protein sequence ID" value="OEF22996.1"/>
    <property type="molecule type" value="Genomic_DNA"/>
</dbReference>
<dbReference type="GO" id="GO:0016740">
    <property type="term" value="F:transferase activity"/>
    <property type="evidence" value="ECO:0007669"/>
    <property type="project" value="UniProtKB-KW"/>
</dbReference>
<evidence type="ECO:0000256" key="1">
    <source>
        <dbReference type="ARBA" id="ARBA00008861"/>
    </source>
</evidence>
<dbReference type="AlphaFoldDB" id="A0A1E5DYW3"/>
<dbReference type="PANTHER" id="PTHR12510:SF4">
    <property type="entry name" value="GAMMA-GLUTAMYLAMINECYCLOTRANSFERASE"/>
    <property type="match status" value="1"/>
</dbReference>
<dbReference type="InterPro" id="IPR009288">
    <property type="entry name" value="AIG2-like_dom"/>
</dbReference>
<dbReference type="STRING" id="1188252.A1QC_13040"/>
<dbReference type="Pfam" id="PF06094">
    <property type="entry name" value="GGACT"/>
    <property type="match status" value="1"/>
</dbReference>
<evidence type="ECO:0000256" key="3">
    <source>
        <dbReference type="RuleBase" id="RU367036"/>
    </source>
</evidence>
<accession>A0A1E5DYW3</accession>
<dbReference type="SUPFAM" id="SSF110857">
    <property type="entry name" value="Gamma-glutamyl cyclotransferase-like"/>
    <property type="match status" value="1"/>
</dbReference>
<dbReference type="RefSeq" id="WP_017026352.1">
    <property type="nucleotide sequence ID" value="NZ_AJYK02000102.1"/>
</dbReference>
<dbReference type="GO" id="GO:0005829">
    <property type="term" value="C:cytosol"/>
    <property type="evidence" value="ECO:0007669"/>
    <property type="project" value="TreeGrafter"/>
</dbReference>
<dbReference type="PANTHER" id="PTHR12510">
    <property type="entry name" value="TROPONIN C-AKIN-1 PROTEIN"/>
    <property type="match status" value="1"/>
</dbReference>
<gene>
    <name evidence="5" type="ORF">A1QC_13040</name>
</gene>
<evidence type="ECO:0000256" key="2">
    <source>
        <dbReference type="PIRSR" id="PIRSR639126-1"/>
    </source>
</evidence>